<keyword evidence="1" id="KW-0732">Signal</keyword>
<feature type="signal peptide" evidence="1">
    <location>
        <begin position="1"/>
        <end position="43"/>
    </location>
</feature>
<dbReference type="EMBL" id="CP041186">
    <property type="protein sequence ID" value="QDG49265.1"/>
    <property type="molecule type" value="Genomic_DNA"/>
</dbReference>
<dbReference type="OrthoDB" id="5486097at2"/>
<dbReference type="Proteomes" id="UP000315995">
    <property type="component" value="Chromosome"/>
</dbReference>
<gene>
    <name evidence="2" type="ORF">FIV42_00495</name>
</gene>
<dbReference type="Gene3D" id="2.40.160.10">
    <property type="entry name" value="Porin"/>
    <property type="match status" value="1"/>
</dbReference>
<protein>
    <recommendedName>
        <fullName evidence="4">Porin</fullName>
    </recommendedName>
</protein>
<sequence length="434" mass="48088">MYNSPRNVQSCRFEEVMMSRRRTLNVCLFGALASSLFALPAAAQDTDSEEDVRPEMKEMLEDDEGSEARGIVVSDNFPGEDDEEPAGWTVEFFGYLRTQYTAIQDDPNLEEFGRNDGFIIADARFGFLGYLDNGLGFELEVDAGVPRPTEEANTAIGEVVTRLRDGYVFYQPHPLFRASAGQFKVPFDIEELLSTANILFVERSVGSRGVEGVEGPNREGLSVGRQVGVRIDSDPFFFVTEDDGPGVSYALAATNGQSANRSLNDNDQAAFYGRVNLHWGEIARLGGGAYYNDRTIGELPDLIGETQTGWTADLTVAAAGFSLLANVVQVEFEPPEEVGAEPARTGLSYQAQVAYEEPFFGLQPAYRFAYLDPDTDREGAEAGIRFESLTYHTVGLNYNAKTYPLRLMLNYTITAEEQLEIDNDRFDALVQVEW</sequence>
<dbReference type="SUPFAM" id="SSF56935">
    <property type="entry name" value="Porins"/>
    <property type="match status" value="1"/>
</dbReference>
<dbReference type="Pfam" id="PF07396">
    <property type="entry name" value="Porin_O_P"/>
    <property type="match status" value="1"/>
</dbReference>
<dbReference type="InterPro" id="IPR023614">
    <property type="entry name" value="Porin_dom_sf"/>
</dbReference>
<evidence type="ECO:0008006" key="4">
    <source>
        <dbReference type="Google" id="ProtNLM"/>
    </source>
</evidence>
<accession>A0A4Y6PN86</accession>
<evidence type="ECO:0000313" key="3">
    <source>
        <dbReference type="Proteomes" id="UP000315995"/>
    </source>
</evidence>
<dbReference type="InterPro" id="IPR010870">
    <property type="entry name" value="Porin_O/P"/>
</dbReference>
<name>A0A4Y6PN86_PERCE</name>
<reference evidence="2 3" key="1">
    <citation type="submission" date="2019-06" db="EMBL/GenBank/DDBJ databases">
        <title>Persicimonas caeni gen. nov., sp. nov., a predatory bacterium isolated from solar saltern.</title>
        <authorList>
            <person name="Wang S."/>
        </authorList>
    </citation>
    <scope>NUCLEOTIDE SEQUENCE [LARGE SCALE GENOMIC DNA]</scope>
    <source>
        <strain evidence="2 3">YN101</strain>
    </source>
</reference>
<evidence type="ECO:0000256" key="1">
    <source>
        <dbReference type="SAM" id="SignalP"/>
    </source>
</evidence>
<dbReference type="AlphaFoldDB" id="A0A4Y6PN86"/>
<keyword evidence="3" id="KW-1185">Reference proteome</keyword>
<evidence type="ECO:0000313" key="2">
    <source>
        <dbReference type="EMBL" id="QDG49265.1"/>
    </source>
</evidence>
<organism evidence="2 3">
    <name type="scientific">Persicimonas caeni</name>
    <dbReference type="NCBI Taxonomy" id="2292766"/>
    <lineage>
        <taxon>Bacteria</taxon>
        <taxon>Deltaproteobacteria</taxon>
        <taxon>Bradymonadales</taxon>
        <taxon>Bradymonadaceae</taxon>
        <taxon>Persicimonas</taxon>
    </lineage>
</organism>
<proteinExistence type="predicted"/>
<accession>A0A5B8Y386</accession>
<feature type="chain" id="PRO_5030106114" description="Porin" evidence="1">
    <location>
        <begin position="44"/>
        <end position="434"/>
    </location>
</feature>